<accession>A0A2M4B506</accession>
<name>A0A2M4B506_9DIPT</name>
<dbReference type="AlphaFoldDB" id="A0A2M4B506"/>
<keyword evidence="1" id="KW-0732">Signal</keyword>
<organism evidence="2">
    <name type="scientific">Anopheles triannulatus</name>
    <dbReference type="NCBI Taxonomy" id="58253"/>
    <lineage>
        <taxon>Eukaryota</taxon>
        <taxon>Metazoa</taxon>
        <taxon>Ecdysozoa</taxon>
        <taxon>Arthropoda</taxon>
        <taxon>Hexapoda</taxon>
        <taxon>Insecta</taxon>
        <taxon>Pterygota</taxon>
        <taxon>Neoptera</taxon>
        <taxon>Endopterygota</taxon>
        <taxon>Diptera</taxon>
        <taxon>Nematocera</taxon>
        <taxon>Culicoidea</taxon>
        <taxon>Culicidae</taxon>
        <taxon>Anophelinae</taxon>
        <taxon>Anopheles</taxon>
    </lineage>
</organism>
<dbReference type="EMBL" id="GGFK01014751">
    <property type="protein sequence ID" value="MBW48072.1"/>
    <property type="molecule type" value="Transcribed_RNA"/>
</dbReference>
<proteinExistence type="predicted"/>
<sequence>MYVVNCKFRRKSNWKVLWFLTFSIRSCHSRDPNDANHSRQRTEQINEWTTSSVHVVLRDSRALGHTKKES</sequence>
<evidence type="ECO:0000313" key="2">
    <source>
        <dbReference type="EMBL" id="MBW48072.1"/>
    </source>
</evidence>
<protein>
    <submittedName>
        <fullName evidence="2">Putative secreted protein</fullName>
    </submittedName>
</protein>
<feature type="signal peptide" evidence="1">
    <location>
        <begin position="1"/>
        <end position="29"/>
    </location>
</feature>
<feature type="chain" id="PRO_5014928150" evidence="1">
    <location>
        <begin position="30"/>
        <end position="70"/>
    </location>
</feature>
<reference evidence="2" key="1">
    <citation type="submission" date="2018-01" db="EMBL/GenBank/DDBJ databases">
        <title>An insight into the sialome of Amazonian anophelines.</title>
        <authorList>
            <person name="Ribeiro J.M."/>
            <person name="Scarpassa V."/>
            <person name="Calvo E."/>
        </authorList>
    </citation>
    <scope>NUCLEOTIDE SEQUENCE</scope>
    <source>
        <tissue evidence="2">Salivary glands</tissue>
    </source>
</reference>
<evidence type="ECO:0000256" key="1">
    <source>
        <dbReference type="SAM" id="SignalP"/>
    </source>
</evidence>